<feature type="compositionally biased region" description="Basic and acidic residues" evidence="1">
    <location>
        <begin position="248"/>
        <end position="261"/>
    </location>
</feature>
<feature type="compositionally biased region" description="Pro residues" evidence="1">
    <location>
        <begin position="423"/>
        <end position="432"/>
    </location>
</feature>
<feature type="transmembrane region" description="Helical" evidence="2">
    <location>
        <begin position="193"/>
        <end position="217"/>
    </location>
</feature>
<gene>
    <name evidence="3" type="ORF">OBBRIDRAFT_834819</name>
</gene>
<sequence length="458" mass="46529">MHYARAHGAEILERDLFSGLTGVLGGDDNSQSKSQSSTVNPLSNPLDIPLASGDPLGIGQLTSAVGSVLNPITAPLFPTSSSSVKSSATSSSASSTLILTSSSSSSSSVSPTSSATPSSTSVSSSATPSASSTPPAPTPSNTPAPDVAAQSSDTSSASPVYATATVFAPGAAGSPSATAVATGNKSFLQNKPLSISVITIGAIIALAVLFSVATLALRKRKRDKLQFDAAAFYGEDMFKPTGSADSTDLEKSGIGARKDSWGDSNESGSSGASTQRSMSGQSRSNGGQDMYERAAYPPALGPQQTQQGYPASNYSQPRQAYPNPGPGAAGPPMPAYMVAPFEQSYRLNVNVPEASSFGNFEDNNAYDGIAYAAPVHAPVPAGRKQPPPLHVINTTPTAANLMDASPISLAASPMQPASAVNPANPPASPVTQPPLDESGQTSPVQKKRERRLTVSAIS</sequence>
<dbReference type="EMBL" id="KV722399">
    <property type="protein sequence ID" value="OCH90727.1"/>
    <property type="molecule type" value="Genomic_DNA"/>
</dbReference>
<dbReference type="AlphaFoldDB" id="A0A8E2B1Z7"/>
<feature type="region of interest" description="Disordered" evidence="1">
    <location>
        <begin position="27"/>
        <end position="46"/>
    </location>
</feature>
<feature type="compositionally biased region" description="Polar residues" evidence="1">
    <location>
        <begin position="262"/>
        <end position="287"/>
    </location>
</feature>
<protein>
    <submittedName>
        <fullName evidence="3">Uncharacterized protein</fullName>
    </submittedName>
</protein>
<accession>A0A8E2B1Z7</accession>
<dbReference type="OrthoDB" id="2693038at2759"/>
<feature type="region of interest" description="Disordered" evidence="1">
    <location>
        <begin position="238"/>
        <end position="328"/>
    </location>
</feature>
<keyword evidence="4" id="KW-1185">Reference proteome</keyword>
<keyword evidence="2" id="KW-1133">Transmembrane helix</keyword>
<dbReference type="Proteomes" id="UP000250043">
    <property type="component" value="Unassembled WGS sequence"/>
</dbReference>
<keyword evidence="2" id="KW-0472">Membrane</keyword>
<evidence type="ECO:0000313" key="3">
    <source>
        <dbReference type="EMBL" id="OCH90727.1"/>
    </source>
</evidence>
<organism evidence="3 4">
    <name type="scientific">Obba rivulosa</name>
    <dbReference type="NCBI Taxonomy" id="1052685"/>
    <lineage>
        <taxon>Eukaryota</taxon>
        <taxon>Fungi</taxon>
        <taxon>Dikarya</taxon>
        <taxon>Basidiomycota</taxon>
        <taxon>Agaricomycotina</taxon>
        <taxon>Agaricomycetes</taxon>
        <taxon>Polyporales</taxon>
        <taxon>Gelatoporiaceae</taxon>
        <taxon>Obba</taxon>
    </lineage>
</organism>
<feature type="compositionally biased region" description="Low complexity" evidence="1">
    <location>
        <begin position="101"/>
        <end position="133"/>
    </location>
</feature>
<name>A0A8E2B1Z7_9APHY</name>
<feature type="compositionally biased region" description="Polar residues" evidence="1">
    <location>
        <begin position="302"/>
        <end position="318"/>
    </location>
</feature>
<proteinExistence type="predicted"/>
<reference evidence="3 4" key="1">
    <citation type="submission" date="2016-07" db="EMBL/GenBank/DDBJ databases">
        <title>Draft genome of the white-rot fungus Obba rivulosa 3A-2.</title>
        <authorList>
            <consortium name="DOE Joint Genome Institute"/>
            <person name="Miettinen O."/>
            <person name="Riley R."/>
            <person name="Acob R."/>
            <person name="Barry K."/>
            <person name="Cullen D."/>
            <person name="De Vries R."/>
            <person name="Hainaut M."/>
            <person name="Hatakka A."/>
            <person name="Henrissat B."/>
            <person name="Hilden K."/>
            <person name="Kuo R."/>
            <person name="Labutti K."/>
            <person name="Lipzen A."/>
            <person name="Makela M.R."/>
            <person name="Sandor L."/>
            <person name="Spatafora J.W."/>
            <person name="Grigoriev I.V."/>
            <person name="Hibbett D.S."/>
        </authorList>
    </citation>
    <scope>NUCLEOTIDE SEQUENCE [LARGE SCALE GENOMIC DNA]</scope>
    <source>
        <strain evidence="3 4">3A-2</strain>
    </source>
</reference>
<evidence type="ECO:0000256" key="1">
    <source>
        <dbReference type="SAM" id="MobiDB-lite"/>
    </source>
</evidence>
<evidence type="ECO:0000256" key="2">
    <source>
        <dbReference type="SAM" id="Phobius"/>
    </source>
</evidence>
<feature type="region of interest" description="Disordered" evidence="1">
    <location>
        <begin position="406"/>
        <end position="458"/>
    </location>
</feature>
<evidence type="ECO:0000313" key="4">
    <source>
        <dbReference type="Proteomes" id="UP000250043"/>
    </source>
</evidence>
<feature type="compositionally biased region" description="Polar residues" evidence="1">
    <location>
        <begin position="28"/>
        <end position="43"/>
    </location>
</feature>
<keyword evidence="2" id="KW-0812">Transmembrane</keyword>
<feature type="region of interest" description="Disordered" evidence="1">
    <location>
        <begin position="101"/>
        <end position="155"/>
    </location>
</feature>